<dbReference type="RefSeq" id="WP_307632433.1">
    <property type="nucleotide sequence ID" value="NZ_JAPHEH010000001.1"/>
</dbReference>
<keyword evidence="1" id="KW-0732">Signal</keyword>
<evidence type="ECO:0000256" key="1">
    <source>
        <dbReference type="SAM" id="SignalP"/>
    </source>
</evidence>
<proteinExistence type="predicted"/>
<dbReference type="EMBL" id="JAPHEH010000001">
    <property type="protein sequence ID" value="MDG4475460.1"/>
    <property type="molecule type" value="Genomic_DNA"/>
</dbReference>
<dbReference type="Pfam" id="PF17680">
    <property type="entry name" value="FlgO"/>
    <property type="match status" value="1"/>
</dbReference>
<dbReference type="AlphaFoldDB" id="A0A9X4RLL9"/>
<evidence type="ECO:0000313" key="4">
    <source>
        <dbReference type="Proteomes" id="UP001154240"/>
    </source>
</evidence>
<feature type="signal peptide" evidence="1">
    <location>
        <begin position="1"/>
        <end position="22"/>
    </location>
</feature>
<dbReference type="Proteomes" id="UP001154240">
    <property type="component" value="Unassembled WGS sequence"/>
</dbReference>
<reference evidence="3" key="2">
    <citation type="submission" date="2022-10" db="EMBL/GenBank/DDBJ databases">
        <authorList>
            <person name="Aronson H.S."/>
        </authorList>
    </citation>
    <scope>NUCLEOTIDE SEQUENCE</scope>
    <source>
        <strain evidence="3">RS19-109</strain>
    </source>
</reference>
<organism evidence="3 4">
    <name type="scientific">Thiovibrio frasassiensis</name>
    <dbReference type="NCBI Taxonomy" id="2984131"/>
    <lineage>
        <taxon>Bacteria</taxon>
        <taxon>Pseudomonadati</taxon>
        <taxon>Thermodesulfobacteriota</taxon>
        <taxon>Desulfobulbia</taxon>
        <taxon>Desulfobulbales</taxon>
        <taxon>Thiovibrionaceae</taxon>
        <taxon>Thiovibrio</taxon>
    </lineage>
</organism>
<gene>
    <name evidence="3" type="ORF">OLX77_04720</name>
</gene>
<accession>A0A9X4RLL9</accession>
<sequence length="265" mass="28862">MKKGRSKAILCCLGLVLFAASGCVTVQQEAKPAAKPEVMVAEGPEMTTPAGEASGKKVVPGSVATVRKEAGTVPPVAEVRRVPTKYNVYQYLPDSSKTLGTEILLSEMTKEIAGKVYYEMQEEGEQPITGKIAVVNAVPLSDLKRDTEFGRVMGEYLLTDLSDRGLKVTELRLGKDITILPQTGEFILSRNVGELANKMPDLEYVVVTTFANTRKTLVVQGRLVRLTDGAVKTSWRYSMPLNRELLGLFQPAEAPYKIAVKGIGR</sequence>
<keyword evidence="4" id="KW-1185">Reference proteome</keyword>
<comment type="caution">
    <text evidence="3">The sequence shown here is derived from an EMBL/GenBank/DDBJ whole genome shotgun (WGS) entry which is preliminary data.</text>
</comment>
<feature type="domain" description="FlgO" evidence="2">
    <location>
        <begin position="118"/>
        <end position="243"/>
    </location>
</feature>
<evidence type="ECO:0000259" key="2">
    <source>
        <dbReference type="Pfam" id="PF17680"/>
    </source>
</evidence>
<dbReference type="InterPro" id="IPR041215">
    <property type="entry name" value="FlgO_dom"/>
</dbReference>
<feature type="chain" id="PRO_5040735867" evidence="1">
    <location>
        <begin position="23"/>
        <end position="265"/>
    </location>
</feature>
<name>A0A9X4RLL9_9BACT</name>
<reference evidence="3" key="1">
    <citation type="journal article" date="2022" name="bioRxiv">
        <title>Thiovibrio frasassiensisgen. nov., sp. nov., an autotrophic, elemental sulfur disproportionating bacterium isolated from sulfidic karst sediment, and proposal of Thiovibrionaceae fam. nov.</title>
        <authorList>
            <person name="Aronson H."/>
            <person name="Thomas C."/>
            <person name="Bhattacharyya M."/>
            <person name="Eckstein S."/>
            <person name="Jensen S."/>
            <person name="Barco R."/>
            <person name="Macalady J."/>
            <person name="Amend J."/>
        </authorList>
    </citation>
    <scope>NUCLEOTIDE SEQUENCE</scope>
    <source>
        <strain evidence="3">RS19-109</strain>
    </source>
</reference>
<evidence type="ECO:0000313" key="3">
    <source>
        <dbReference type="EMBL" id="MDG4475460.1"/>
    </source>
</evidence>
<protein>
    <submittedName>
        <fullName evidence="3">FlgO family outer membrane protein</fullName>
    </submittedName>
</protein>
<dbReference type="PROSITE" id="PS51257">
    <property type="entry name" value="PROKAR_LIPOPROTEIN"/>
    <property type="match status" value="1"/>
</dbReference>